<accession>A0ABT8U595</accession>
<dbReference type="PANTHER" id="PTHR47019:SF1">
    <property type="entry name" value="LIPID II FLIPPASE MURJ"/>
    <property type="match status" value="1"/>
</dbReference>
<feature type="transmembrane region" description="Helical" evidence="10">
    <location>
        <begin position="84"/>
        <end position="106"/>
    </location>
</feature>
<feature type="transmembrane region" description="Helical" evidence="10">
    <location>
        <begin position="268"/>
        <end position="286"/>
    </location>
</feature>
<feature type="transmembrane region" description="Helical" evidence="10">
    <location>
        <begin position="153"/>
        <end position="174"/>
    </location>
</feature>
<sequence length="502" mass="57683">MRKKAVLLFILKLIKIPLNIILLSMTAKYFGVSLEKDVWILAFTTMSTIDAALWGPINETFRTKFIFLKENNSEETALVKTQSLLTYFILFSVLLVGGILVFPDYFTYLIAPDYDVSQRLVLVRMIYYVAPVLLFNQLMSIGISILNAYEIFFIAEVSGFFSTIINIALIYFFVERMGILSLPLSYYISTLLLIAFIVFFIIKKKIPLFKANWNFSFDGFKTFFLFAIPFFLPYFFGQINSLVEKILASGIREGVISSLDYANRIPTLMYGIVVSIITTILVPVLSKYYIKGDKDLYNDEFRKMFQLGLLIISFITAFIAGASLPMVKILYDRGSISTEELISIADLSILYGISLLGIFGYVIFGMSLLSSENQKYYAFIGMATQIAVITINFLFVKLGGIYIFPISIFFSHSIFAYFMYLKYPFRKDLNIEPRYFLLVIIIVSIMYFGMRHSVSFTSPYPEVIFQAGVLAILLFILSYIFRLEERQIILKLISQKIKQLRK</sequence>
<organism evidence="11 12">
    <name type="scientific">Chryseobacterium urinae</name>
    <dbReference type="NCBI Taxonomy" id="3058400"/>
    <lineage>
        <taxon>Bacteria</taxon>
        <taxon>Pseudomonadati</taxon>
        <taxon>Bacteroidota</taxon>
        <taxon>Flavobacteriia</taxon>
        <taxon>Flavobacteriales</taxon>
        <taxon>Weeksellaceae</taxon>
        <taxon>Chryseobacterium group</taxon>
        <taxon>Chryseobacterium</taxon>
    </lineage>
</organism>
<comment type="function">
    <text evidence="8">Involved in peptidoglycan biosynthesis. Transports lipid-linked peptidoglycan precursors from the inner to the outer leaflet of the cytoplasmic membrane.</text>
</comment>
<keyword evidence="12" id="KW-1185">Reference proteome</keyword>
<evidence type="ECO:0000256" key="4">
    <source>
        <dbReference type="ARBA" id="ARBA00022960"/>
    </source>
</evidence>
<dbReference type="Proteomes" id="UP001168128">
    <property type="component" value="Unassembled WGS sequence"/>
</dbReference>
<evidence type="ECO:0000256" key="3">
    <source>
        <dbReference type="ARBA" id="ARBA00022692"/>
    </source>
</evidence>
<evidence type="ECO:0000256" key="6">
    <source>
        <dbReference type="ARBA" id="ARBA00022989"/>
    </source>
</evidence>
<keyword evidence="3 10" id="KW-0812">Transmembrane</keyword>
<evidence type="ECO:0000256" key="7">
    <source>
        <dbReference type="ARBA" id="ARBA00023136"/>
    </source>
</evidence>
<dbReference type="PRINTS" id="PR01806">
    <property type="entry name" value="VIRFACTRMVIN"/>
</dbReference>
<feature type="transmembrane region" description="Helical" evidence="10">
    <location>
        <begin position="463"/>
        <end position="481"/>
    </location>
</feature>
<reference evidence="11" key="1">
    <citation type="submission" date="2023-07" db="EMBL/GenBank/DDBJ databases">
        <title>AMR profile of multidrug- resistance Chryseobacterium gambrini related strain.</title>
        <authorList>
            <person name="Kirdat K."/>
            <person name="Bhatt A."/>
            <person name="Kuyare S."/>
            <person name="Yadav A."/>
        </authorList>
    </citation>
    <scope>NUCLEOTIDE SEQUENCE</scope>
    <source>
        <strain evidence="11">APV-1</strain>
    </source>
</reference>
<comment type="similarity">
    <text evidence="9">Belongs to the MurJ/MviN family.</text>
</comment>
<evidence type="ECO:0000256" key="10">
    <source>
        <dbReference type="SAM" id="Phobius"/>
    </source>
</evidence>
<comment type="subcellular location">
    <subcellularLocation>
        <location evidence="1">Cell membrane</location>
        <topology evidence="1">Multi-pass membrane protein</topology>
    </subcellularLocation>
</comment>
<feature type="transmembrane region" description="Helical" evidence="10">
    <location>
        <begin position="7"/>
        <end position="26"/>
    </location>
</feature>
<dbReference type="InterPro" id="IPR004268">
    <property type="entry name" value="MurJ"/>
</dbReference>
<keyword evidence="2" id="KW-1003">Cell membrane</keyword>
<evidence type="ECO:0000256" key="5">
    <source>
        <dbReference type="ARBA" id="ARBA00022984"/>
    </source>
</evidence>
<keyword evidence="5" id="KW-0573">Peptidoglycan synthesis</keyword>
<dbReference type="Pfam" id="PF03023">
    <property type="entry name" value="MurJ"/>
    <property type="match status" value="1"/>
</dbReference>
<feature type="transmembrane region" description="Helical" evidence="10">
    <location>
        <begin position="38"/>
        <end position="57"/>
    </location>
</feature>
<dbReference type="InterPro" id="IPR051050">
    <property type="entry name" value="Lipid_II_flippase_MurJ/MviN"/>
</dbReference>
<feature type="transmembrane region" description="Helical" evidence="10">
    <location>
        <begin position="307"/>
        <end position="327"/>
    </location>
</feature>
<feature type="transmembrane region" description="Helical" evidence="10">
    <location>
        <begin position="401"/>
        <end position="421"/>
    </location>
</feature>
<feature type="transmembrane region" description="Helical" evidence="10">
    <location>
        <begin position="223"/>
        <end position="243"/>
    </location>
</feature>
<feature type="transmembrane region" description="Helical" evidence="10">
    <location>
        <begin position="347"/>
        <end position="369"/>
    </location>
</feature>
<evidence type="ECO:0000256" key="9">
    <source>
        <dbReference type="ARBA" id="ARBA00061532"/>
    </source>
</evidence>
<feature type="transmembrane region" description="Helical" evidence="10">
    <location>
        <begin position="186"/>
        <end position="202"/>
    </location>
</feature>
<protein>
    <submittedName>
        <fullName evidence="11">Lipid II flippase MurJ</fullName>
    </submittedName>
</protein>
<evidence type="ECO:0000313" key="12">
    <source>
        <dbReference type="Proteomes" id="UP001168128"/>
    </source>
</evidence>
<dbReference type="EMBL" id="JAULSJ010000025">
    <property type="protein sequence ID" value="MDO3426253.1"/>
    <property type="molecule type" value="Genomic_DNA"/>
</dbReference>
<proteinExistence type="inferred from homology"/>
<evidence type="ECO:0000256" key="1">
    <source>
        <dbReference type="ARBA" id="ARBA00004651"/>
    </source>
</evidence>
<name>A0ABT8U595_9FLAO</name>
<evidence type="ECO:0000313" key="11">
    <source>
        <dbReference type="EMBL" id="MDO3426253.1"/>
    </source>
</evidence>
<keyword evidence="6 10" id="KW-1133">Transmembrane helix</keyword>
<comment type="caution">
    <text evidence="11">The sequence shown here is derived from an EMBL/GenBank/DDBJ whole genome shotgun (WGS) entry which is preliminary data.</text>
</comment>
<feature type="transmembrane region" description="Helical" evidence="10">
    <location>
        <begin position="376"/>
        <end position="395"/>
    </location>
</feature>
<keyword evidence="4" id="KW-0133">Cell shape</keyword>
<feature type="transmembrane region" description="Helical" evidence="10">
    <location>
        <begin position="433"/>
        <end position="451"/>
    </location>
</feature>
<dbReference type="RefSeq" id="WP_302716970.1">
    <property type="nucleotide sequence ID" value="NZ_JAULSJ010000025.1"/>
</dbReference>
<feature type="transmembrane region" description="Helical" evidence="10">
    <location>
        <begin position="126"/>
        <end position="146"/>
    </location>
</feature>
<evidence type="ECO:0000256" key="8">
    <source>
        <dbReference type="ARBA" id="ARBA00060041"/>
    </source>
</evidence>
<keyword evidence="7 10" id="KW-0472">Membrane</keyword>
<dbReference type="PANTHER" id="PTHR47019">
    <property type="entry name" value="LIPID II FLIPPASE MURJ"/>
    <property type="match status" value="1"/>
</dbReference>
<gene>
    <name evidence="11" type="ORF">QWT87_15230</name>
</gene>
<evidence type="ECO:0000256" key="2">
    <source>
        <dbReference type="ARBA" id="ARBA00022475"/>
    </source>
</evidence>